<protein>
    <submittedName>
        <fullName evidence="2">Putative acetyl-CoA acetyltransferase</fullName>
    </submittedName>
</protein>
<geneLocation type="plasmid" evidence="3">
    <name>pVAPN1571</name>
</geneLocation>
<gene>
    <name evidence="2" type="ORF">pVAPN2012_1310</name>
    <name evidence="3" type="ORF">pVAPN_1310</name>
</gene>
<evidence type="ECO:0000256" key="1">
    <source>
        <dbReference type="SAM" id="MobiDB-lite"/>
    </source>
</evidence>
<dbReference type="EMBL" id="KF439868">
    <property type="protein sequence ID" value="AKG90580.1"/>
    <property type="molecule type" value="Genomic_DNA"/>
</dbReference>
<organism evidence="2">
    <name type="scientific">Rhodococcus hoagii</name>
    <name type="common">Corynebacterium equii</name>
    <dbReference type="NCBI Taxonomy" id="43767"/>
    <lineage>
        <taxon>Bacteria</taxon>
        <taxon>Bacillati</taxon>
        <taxon>Actinomycetota</taxon>
        <taxon>Actinomycetes</taxon>
        <taxon>Mycobacteriales</taxon>
        <taxon>Nocardiaceae</taxon>
        <taxon>Prescottella</taxon>
    </lineage>
</organism>
<evidence type="ECO:0000313" key="3">
    <source>
        <dbReference type="EMBL" id="AKG90580.1"/>
    </source>
</evidence>
<accession>A0A0F6WFS5</accession>
<evidence type="ECO:0000313" key="2">
    <source>
        <dbReference type="EMBL" id="AKF16082.1"/>
    </source>
</evidence>
<dbReference type="GO" id="GO:0016740">
    <property type="term" value="F:transferase activity"/>
    <property type="evidence" value="ECO:0007669"/>
    <property type="project" value="UniProtKB-KW"/>
</dbReference>
<keyword evidence="2" id="KW-0614">Plasmid</keyword>
<dbReference type="RefSeq" id="WP_221274065.1">
    <property type="nucleotide sequence ID" value="NZ_AP024182.1"/>
</dbReference>
<reference evidence="2" key="1">
    <citation type="journal article" date="2015" name="Infect. Immun.">
        <title>An Invertron-Like Linear Plasmid Mediates Intracellular Survival and Virulence in Bovine Isolates of Rhodococcus equi.</title>
        <authorList>
            <person name="Valero-Rello A."/>
            <person name="Hapeshi A."/>
            <person name="Anastasi E."/>
            <person name="Alvarez S."/>
            <person name="Scortti M."/>
            <person name="Meijer W.G."/>
            <person name="MacArthur I."/>
            <person name="Vazquez-Boland J.A."/>
        </authorList>
    </citation>
    <scope>NUCLEOTIDE SEQUENCE</scope>
    <source>
        <strain evidence="3">PAM1571</strain>
        <strain evidence="2">PAM2012</strain>
        <plasmid evidence="3">pVAPN1571</plasmid>
        <plasmid evidence="2">pVAPN2012</plasmid>
    </source>
</reference>
<sequence>MAILVNIRRSGASAADANEIMEAASGNWVVSENALDEYGDVVLAILHNRVVGAFDLLSWKEAENGRYHFELRPSEDYAALVGRDSPRQWKQGQANPVAFVDSDDLDTSGNTSEAPAPKPRRGVHRIVIETKGLSDAEAARLHHALIVVAKASGHLHDYRTTSLVREMKAAQDEAVFPYGSAKAPRAQKD</sequence>
<keyword evidence="2" id="KW-0808">Transferase</keyword>
<geneLocation type="plasmid" evidence="2">
    <name>pVAPN2012</name>
</geneLocation>
<dbReference type="AlphaFoldDB" id="A0A0F6WFS5"/>
<proteinExistence type="predicted"/>
<name>A0A0F6WFS5_RHOHA</name>
<dbReference type="EMBL" id="KP851975">
    <property type="protein sequence ID" value="AKF16082.1"/>
    <property type="molecule type" value="Genomic_DNA"/>
</dbReference>
<feature type="region of interest" description="Disordered" evidence="1">
    <location>
        <begin position="99"/>
        <end position="120"/>
    </location>
</feature>